<feature type="compositionally biased region" description="Polar residues" evidence="5">
    <location>
        <begin position="206"/>
        <end position="220"/>
    </location>
</feature>
<dbReference type="Gene3D" id="1.10.3180.10">
    <property type="entry name" value="DNA-binding domain of EIN3-like"/>
    <property type="match status" value="1"/>
</dbReference>
<dbReference type="GO" id="GO:0003700">
    <property type="term" value="F:DNA-binding transcription factor activity"/>
    <property type="evidence" value="ECO:0007669"/>
    <property type="project" value="InterPro"/>
</dbReference>
<dbReference type="EMBL" id="WOCE01000004">
    <property type="protein sequence ID" value="KAE9615650.1"/>
    <property type="molecule type" value="Genomic_DNA"/>
</dbReference>
<keyword evidence="8" id="KW-1185">Reference proteome</keyword>
<evidence type="ECO:0000256" key="5">
    <source>
        <dbReference type="SAM" id="MobiDB-lite"/>
    </source>
</evidence>
<dbReference type="AlphaFoldDB" id="A0A6A4QP10"/>
<dbReference type="GO" id="GO:0009873">
    <property type="term" value="P:ethylene-activated signaling pathway"/>
    <property type="evidence" value="ECO:0007669"/>
    <property type="project" value="UniProtKB-KW"/>
</dbReference>
<comment type="caution">
    <text evidence="7">The sequence shown here is derived from an EMBL/GenBank/DDBJ whole genome shotgun (WGS) entry which is preliminary data.</text>
</comment>
<name>A0A6A4QP10_LUPAL</name>
<reference evidence="8" key="1">
    <citation type="journal article" date="2020" name="Nat. Commun.">
        <title>Genome sequence of the cluster root forming white lupin.</title>
        <authorList>
            <person name="Hufnagel B."/>
            <person name="Marques A."/>
            <person name="Soriano A."/>
            <person name="Marques L."/>
            <person name="Divol F."/>
            <person name="Doumas P."/>
            <person name="Sallet E."/>
            <person name="Mancinotti D."/>
            <person name="Carrere S."/>
            <person name="Marande W."/>
            <person name="Arribat S."/>
            <person name="Keller J."/>
            <person name="Huneau C."/>
            <person name="Blein T."/>
            <person name="Aime D."/>
            <person name="Laguerre M."/>
            <person name="Taylor J."/>
            <person name="Schubert V."/>
            <person name="Nelson M."/>
            <person name="Geu-Flores F."/>
            <person name="Crespi M."/>
            <person name="Gallardo-Guerrero K."/>
            <person name="Delaux P.-M."/>
            <person name="Salse J."/>
            <person name="Berges H."/>
            <person name="Guyot R."/>
            <person name="Gouzy J."/>
            <person name="Peret B."/>
        </authorList>
    </citation>
    <scope>NUCLEOTIDE SEQUENCE [LARGE SCALE GENOMIC DNA]</scope>
    <source>
        <strain evidence="8">cv. Amiga</strain>
    </source>
</reference>
<dbReference type="GO" id="GO:0005634">
    <property type="term" value="C:nucleus"/>
    <property type="evidence" value="ECO:0007669"/>
    <property type="project" value="UniProtKB-SubCell"/>
</dbReference>
<dbReference type="Proteomes" id="UP000447434">
    <property type="component" value="Chromosome 4"/>
</dbReference>
<dbReference type="SUPFAM" id="SSF116768">
    <property type="entry name" value="DNA-binding domain of EIN3-like"/>
    <property type="match status" value="1"/>
</dbReference>
<gene>
    <name evidence="7" type="ORF">Lalb_Chr04g0257581</name>
</gene>
<dbReference type="PANTHER" id="PTHR33305">
    <property type="entry name" value="ETHYLENE INSENSITIVE 3-LIKE 2 PROTEIN"/>
    <property type="match status" value="1"/>
</dbReference>
<comment type="similarity">
    <text evidence="2">Belongs to the EIN3 family.</text>
</comment>
<evidence type="ECO:0000256" key="3">
    <source>
        <dbReference type="ARBA" id="ARBA00022745"/>
    </source>
</evidence>
<accession>A0A6A4QP10</accession>
<evidence type="ECO:0000313" key="7">
    <source>
        <dbReference type="EMBL" id="KAE9615650.1"/>
    </source>
</evidence>
<proteinExistence type="inferred from homology"/>
<dbReference type="PANTHER" id="PTHR33305:SF30">
    <property type="entry name" value="ETHYLENE INSENSITIVE 3-LIKE 3 PROTEIN"/>
    <property type="match status" value="1"/>
</dbReference>
<dbReference type="InterPro" id="IPR006957">
    <property type="entry name" value="EIN3"/>
</dbReference>
<keyword evidence="3" id="KW-0936">Ethylene signaling pathway</keyword>
<feature type="domain" description="Ethylene insensitive 3-like DNA-binding" evidence="6">
    <location>
        <begin position="1"/>
        <end position="193"/>
    </location>
</feature>
<evidence type="ECO:0000256" key="2">
    <source>
        <dbReference type="ARBA" id="ARBA00009416"/>
    </source>
</evidence>
<evidence type="ECO:0000256" key="1">
    <source>
        <dbReference type="ARBA" id="ARBA00004123"/>
    </source>
</evidence>
<organism evidence="7 8">
    <name type="scientific">Lupinus albus</name>
    <name type="common">White lupine</name>
    <name type="synonym">Lupinus termis</name>
    <dbReference type="NCBI Taxonomy" id="3870"/>
    <lineage>
        <taxon>Eukaryota</taxon>
        <taxon>Viridiplantae</taxon>
        <taxon>Streptophyta</taxon>
        <taxon>Embryophyta</taxon>
        <taxon>Tracheophyta</taxon>
        <taxon>Spermatophyta</taxon>
        <taxon>Magnoliopsida</taxon>
        <taxon>eudicotyledons</taxon>
        <taxon>Gunneridae</taxon>
        <taxon>Pentapetalae</taxon>
        <taxon>rosids</taxon>
        <taxon>fabids</taxon>
        <taxon>Fabales</taxon>
        <taxon>Fabaceae</taxon>
        <taxon>Papilionoideae</taxon>
        <taxon>50 kb inversion clade</taxon>
        <taxon>genistoids sensu lato</taxon>
        <taxon>core genistoids</taxon>
        <taxon>Genisteae</taxon>
        <taxon>Lupinus</taxon>
    </lineage>
</organism>
<dbReference type="InterPro" id="IPR047091">
    <property type="entry name" value="EIN3-like_DNA-bd"/>
</dbReference>
<evidence type="ECO:0000259" key="6">
    <source>
        <dbReference type="Pfam" id="PF04873"/>
    </source>
</evidence>
<dbReference type="OrthoDB" id="1432407at2759"/>
<keyword evidence="4" id="KW-0539">Nucleus</keyword>
<protein>
    <submittedName>
        <fullName evidence="7">Putative transcription factor EIL family</fullName>
    </submittedName>
</protein>
<evidence type="ECO:0000256" key="4">
    <source>
        <dbReference type="ARBA" id="ARBA00023242"/>
    </source>
</evidence>
<feature type="region of interest" description="Disordered" evidence="5">
    <location>
        <begin position="204"/>
        <end position="225"/>
    </location>
</feature>
<sequence>MLKMMEHCDVKGFVYGIIPDKGKPVTGCSDNLRSWWKEKVRFERNGPAAIAKCEKENGNVFMNLVPKEKAPLYILHQLPDTTLGSLLSLLMQRCNPAQRKYPLDKGIAPPWWPKGNEIWWEEMGFSADLVPPPYKKPHDLKKVWKVSVLIAVIKNISPNFEKIRRAVLHSKTLQHKFTAKDITIWSSSINQEELLAKKMNPELFPPNNNAPKEDNGNSLHPNMFSEENDYDVDLSMTNENGWHDILEGNNNLLQKPPNNDNVLKTNTNNHKSNNNNVMPLNVSADKKRKGKLVERTSFEYEIYNCENPNCFHHDYRFGFSDKNVRNNHQLICSKNTSSNHVLMIGGSNSELKNHIIPVMSHGEPSQKVAPIANQTLPVVTEGGREMVSDMISINTSSVNNKNMDLVSPETMISLDKLSKKPHKGRNFDDQCVGAEKNIDYGSAENKILLGNLYQKAQRDKSFNDQGVDAEKNMKSKSNGEGVDVNGVTSSIFEQNIFYSLNDDANSYAFITE</sequence>
<evidence type="ECO:0000313" key="8">
    <source>
        <dbReference type="Proteomes" id="UP000447434"/>
    </source>
</evidence>
<dbReference type="GO" id="GO:0003677">
    <property type="term" value="F:DNA binding"/>
    <property type="evidence" value="ECO:0007669"/>
    <property type="project" value="TreeGrafter"/>
</dbReference>
<dbReference type="InterPro" id="IPR023278">
    <property type="entry name" value="Ethylene_insens-like_DNA-bd"/>
</dbReference>
<comment type="subcellular location">
    <subcellularLocation>
        <location evidence="1">Nucleus</location>
    </subcellularLocation>
</comment>
<dbReference type="Pfam" id="PF04873">
    <property type="entry name" value="EIN3_DNA-bd"/>
    <property type="match status" value="1"/>
</dbReference>